<name>A0A1W1WT71_9BACT</name>
<dbReference type="AlphaFoldDB" id="A0A1W1WT71"/>
<protein>
    <submittedName>
        <fullName evidence="1">Uncharacterized protein</fullName>
    </submittedName>
</protein>
<accession>A0A1W1WT71</accession>
<dbReference type="STRING" id="1069081.SAMN05660197_1206"/>
<evidence type="ECO:0000313" key="1">
    <source>
        <dbReference type="EMBL" id="SMC09399.1"/>
    </source>
</evidence>
<proteinExistence type="predicted"/>
<evidence type="ECO:0000313" key="2">
    <source>
        <dbReference type="Proteomes" id="UP000192602"/>
    </source>
</evidence>
<organism evidence="1 2">
    <name type="scientific">Nitratiruptor tergarcus DSM 16512</name>
    <dbReference type="NCBI Taxonomy" id="1069081"/>
    <lineage>
        <taxon>Bacteria</taxon>
        <taxon>Pseudomonadati</taxon>
        <taxon>Campylobacterota</taxon>
        <taxon>Epsilonproteobacteria</taxon>
        <taxon>Nautiliales</taxon>
        <taxon>Nitratiruptoraceae</taxon>
        <taxon>Nitratiruptor</taxon>
    </lineage>
</organism>
<keyword evidence="2" id="KW-1185">Reference proteome</keyword>
<dbReference type="Proteomes" id="UP000192602">
    <property type="component" value="Unassembled WGS sequence"/>
</dbReference>
<reference evidence="2" key="1">
    <citation type="submission" date="2017-04" db="EMBL/GenBank/DDBJ databases">
        <authorList>
            <person name="Varghese N."/>
            <person name="Submissions S."/>
        </authorList>
    </citation>
    <scope>NUCLEOTIDE SEQUENCE [LARGE SCALE GENOMIC DNA]</scope>
    <source>
        <strain evidence="2">DSM 16512</strain>
    </source>
</reference>
<sequence length="69" mass="8061">MSTVLLSNKKRKNIELLSSSLHKYNFKSYRAYNPNTLNEYIETGSFDIVLVPTRAGIGYEKRENCYFFS</sequence>
<dbReference type="EMBL" id="FWWZ01000001">
    <property type="protein sequence ID" value="SMC09399.1"/>
    <property type="molecule type" value="Genomic_DNA"/>
</dbReference>
<gene>
    <name evidence="1" type="ORF">SAMN05660197_1206</name>
</gene>